<dbReference type="Proteomes" id="UP000004926">
    <property type="component" value="Chromosome"/>
</dbReference>
<dbReference type="UniPathway" id="UPA00834">
    <property type="reaction ID" value="UER00712"/>
</dbReference>
<evidence type="ECO:0000256" key="14">
    <source>
        <dbReference type="HAMAP-Rule" id="MF_00154"/>
    </source>
</evidence>
<dbReference type="HAMAP" id="MF_00154">
    <property type="entry name" value="CyoE_CtaB"/>
    <property type="match status" value="1"/>
</dbReference>
<evidence type="ECO:0000313" key="17">
    <source>
        <dbReference type="Proteomes" id="UP000004926"/>
    </source>
</evidence>
<keyword evidence="17" id="KW-1185">Reference proteome</keyword>
<dbReference type="PANTHER" id="PTHR43448">
    <property type="entry name" value="PROTOHEME IX FARNESYLTRANSFERASE, MITOCHONDRIAL"/>
    <property type="match status" value="1"/>
</dbReference>
<dbReference type="NCBIfam" id="TIGR01473">
    <property type="entry name" value="cyoE_ctaB"/>
    <property type="match status" value="1"/>
</dbReference>
<dbReference type="OrthoDB" id="9814417at2"/>
<protein>
    <recommendedName>
        <fullName evidence="11 14">Protoheme IX farnesyltransferase</fullName>
        <ecNumber evidence="3 14">2.5.1.141</ecNumber>
    </recommendedName>
    <alternativeName>
        <fullName evidence="12 14">Heme B farnesyltransferase</fullName>
    </alternativeName>
    <alternativeName>
        <fullName evidence="10 14">Heme O synthase</fullName>
    </alternativeName>
</protein>
<evidence type="ECO:0000256" key="4">
    <source>
        <dbReference type="ARBA" id="ARBA00022475"/>
    </source>
</evidence>
<evidence type="ECO:0000256" key="15">
    <source>
        <dbReference type="SAM" id="MobiDB-lite"/>
    </source>
</evidence>
<comment type="catalytic activity">
    <reaction evidence="13 14">
        <text>heme b + (2E,6E)-farnesyl diphosphate + H2O = Fe(II)-heme o + diphosphate</text>
        <dbReference type="Rhea" id="RHEA:28070"/>
        <dbReference type="ChEBI" id="CHEBI:15377"/>
        <dbReference type="ChEBI" id="CHEBI:33019"/>
        <dbReference type="ChEBI" id="CHEBI:60344"/>
        <dbReference type="ChEBI" id="CHEBI:60530"/>
        <dbReference type="ChEBI" id="CHEBI:175763"/>
        <dbReference type="EC" id="2.5.1.141"/>
    </reaction>
</comment>
<evidence type="ECO:0000256" key="9">
    <source>
        <dbReference type="ARBA" id="ARBA00023136"/>
    </source>
</evidence>
<evidence type="ECO:0000256" key="6">
    <source>
        <dbReference type="ARBA" id="ARBA00022692"/>
    </source>
</evidence>
<evidence type="ECO:0000313" key="16">
    <source>
        <dbReference type="EMBL" id="EHR51508.1"/>
    </source>
</evidence>
<dbReference type="GO" id="GO:0005886">
    <property type="term" value="C:plasma membrane"/>
    <property type="evidence" value="ECO:0007669"/>
    <property type="project" value="UniProtKB-SubCell"/>
</dbReference>
<comment type="function">
    <text evidence="14">Converts heme B (protoheme IX) to heme O by substitution of the vinyl group on carbon 2 of heme B porphyrin ring with a hydroxyethyl farnesyl side group.</text>
</comment>
<dbReference type="FunFam" id="1.10.357.140:FF:000001">
    <property type="entry name" value="Protoheme IX farnesyltransferase"/>
    <property type="match status" value="1"/>
</dbReference>
<evidence type="ECO:0000256" key="10">
    <source>
        <dbReference type="ARBA" id="ARBA00030253"/>
    </source>
</evidence>
<dbReference type="AlphaFoldDB" id="H5X9R8"/>
<sequence>MSLVAHGRGDQVGDRVGAVQPAAGTAEAGGSGKQGGRDGQDRQHRHGLRAVVGAYAALAKPRVIELLLVTTIPAMFLAGREIPSPWLVLATLVGGTMAAGSANALNCVIDADIDKVMHRTRRRPLVRDSVPPRNALIFGLSLGVASFAVLYLAVNLLAAVLAVATIGFYIFVYTLLLKRRTPQNVVWGGAAGCMPVIIGWAAVQGTVEWPAFVMFGVIFFWTPPHTWALAMKYREDYQRAGVPMLPVVATPKHVAKQIVVYSWVMVGWTLLLAPATSWLYAAFAALAGAWFLFYAHRLYAAAGKGEPTKPMALFHRSNTYLMIVFVALAADAAIGLPVLGLPF</sequence>
<dbReference type="HOGENOM" id="CLU_029631_0_1_11"/>
<dbReference type="PANTHER" id="PTHR43448:SF7">
    <property type="entry name" value="4-HYDROXYBENZOATE SOLANESYLTRANSFERASE"/>
    <property type="match status" value="1"/>
</dbReference>
<evidence type="ECO:0000256" key="5">
    <source>
        <dbReference type="ARBA" id="ARBA00022679"/>
    </source>
</evidence>
<keyword evidence="5 14" id="KW-0808">Transferase</keyword>
<comment type="pathway">
    <text evidence="2 14">Porphyrin-containing compound metabolism; heme O biosynthesis; heme O from protoheme: step 1/1.</text>
</comment>
<dbReference type="GO" id="GO:0048034">
    <property type="term" value="P:heme O biosynthetic process"/>
    <property type="evidence" value="ECO:0007669"/>
    <property type="project" value="UniProtKB-UniRule"/>
</dbReference>
<dbReference type="eggNOG" id="COG0109">
    <property type="taxonomic scope" value="Bacteria"/>
</dbReference>
<evidence type="ECO:0000256" key="3">
    <source>
        <dbReference type="ARBA" id="ARBA00012292"/>
    </source>
</evidence>
<dbReference type="GO" id="GO:0008495">
    <property type="term" value="F:protoheme IX farnesyltransferase activity"/>
    <property type="evidence" value="ECO:0007669"/>
    <property type="project" value="UniProtKB-UniRule"/>
</dbReference>
<comment type="similarity">
    <text evidence="14">Belongs to the UbiA prenyltransferase family. Protoheme IX farnesyltransferase subfamily.</text>
</comment>
<evidence type="ECO:0000256" key="2">
    <source>
        <dbReference type="ARBA" id="ARBA00004919"/>
    </source>
</evidence>
<organism evidence="16 17">
    <name type="scientific">Saccharomonospora marina XMU15</name>
    <dbReference type="NCBI Taxonomy" id="882083"/>
    <lineage>
        <taxon>Bacteria</taxon>
        <taxon>Bacillati</taxon>
        <taxon>Actinomycetota</taxon>
        <taxon>Actinomycetes</taxon>
        <taxon>Pseudonocardiales</taxon>
        <taxon>Pseudonocardiaceae</taxon>
        <taxon>Saccharomonospora</taxon>
    </lineage>
</organism>
<evidence type="ECO:0000256" key="1">
    <source>
        <dbReference type="ARBA" id="ARBA00004651"/>
    </source>
</evidence>
<dbReference type="InterPro" id="IPR044878">
    <property type="entry name" value="UbiA_sf"/>
</dbReference>
<dbReference type="Pfam" id="PF01040">
    <property type="entry name" value="UbiA"/>
    <property type="match status" value="1"/>
</dbReference>
<dbReference type="EC" id="2.5.1.141" evidence="3 14"/>
<dbReference type="CDD" id="cd13957">
    <property type="entry name" value="PT_UbiA_Cox10"/>
    <property type="match status" value="1"/>
</dbReference>
<accession>H5X9R8</accession>
<keyword evidence="9 14" id="KW-0472">Membrane</keyword>
<feature type="transmembrane region" description="Helical" evidence="14">
    <location>
        <begin position="184"/>
        <end position="203"/>
    </location>
</feature>
<comment type="subcellular location">
    <subcellularLocation>
        <location evidence="1 14">Cell membrane</location>
        <topology evidence="1 14">Multi-pass membrane protein</topology>
    </subcellularLocation>
</comment>
<dbReference type="InterPro" id="IPR006369">
    <property type="entry name" value="Protohaem_IX_farnesylTrfase"/>
</dbReference>
<keyword evidence="4 14" id="KW-1003">Cell membrane</keyword>
<name>H5X9R8_9PSEU</name>
<feature type="region of interest" description="Disordered" evidence="15">
    <location>
        <begin position="22"/>
        <end position="44"/>
    </location>
</feature>
<reference evidence="16 17" key="1">
    <citation type="journal article" date="2012" name="Stand. Genomic Sci.">
        <title>Genome sequence of the ocean sediment bacterium Saccharomonospora marina type strain (XMU15(T)).</title>
        <authorList>
            <person name="Klenk H.P."/>
            <person name="Lu M."/>
            <person name="Lucas S."/>
            <person name="Lapidus A."/>
            <person name="Copeland A."/>
            <person name="Pitluck S."/>
            <person name="Goodwin L.A."/>
            <person name="Han C."/>
            <person name="Tapia R."/>
            <person name="Brambilla E.M."/>
            <person name="Potter G."/>
            <person name="Land M."/>
            <person name="Ivanova N."/>
            <person name="Rohde M."/>
            <person name="Goker M."/>
            <person name="Detter J.C."/>
            <person name="Li W.J."/>
            <person name="Kyrpides N.C."/>
            <person name="Woyke T."/>
        </authorList>
    </citation>
    <scope>NUCLEOTIDE SEQUENCE [LARGE SCALE GENOMIC DNA]</scope>
    <source>
        <strain evidence="16 17">XMU15</strain>
    </source>
</reference>
<dbReference type="EMBL" id="CM001439">
    <property type="protein sequence ID" value="EHR51508.1"/>
    <property type="molecule type" value="Genomic_DNA"/>
</dbReference>
<evidence type="ECO:0000256" key="12">
    <source>
        <dbReference type="ARBA" id="ARBA00042475"/>
    </source>
</evidence>
<dbReference type="Gene3D" id="1.10.357.140">
    <property type="entry name" value="UbiA prenyltransferase"/>
    <property type="match status" value="1"/>
</dbReference>
<dbReference type="STRING" id="882083.SacmaDRAFT_3283"/>
<comment type="miscellaneous">
    <text evidence="14">Carbon 2 of the heme B porphyrin ring is defined according to the Fischer nomenclature.</text>
</comment>
<evidence type="ECO:0000256" key="8">
    <source>
        <dbReference type="ARBA" id="ARBA00023133"/>
    </source>
</evidence>
<feature type="transmembrane region" description="Helical" evidence="14">
    <location>
        <begin position="278"/>
        <end position="299"/>
    </location>
</feature>
<feature type="transmembrane region" description="Helical" evidence="14">
    <location>
        <begin position="320"/>
        <end position="341"/>
    </location>
</feature>
<feature type="transmembrane region" description="Helical" evidence="14">
    <location>
        <begin position="156"/>
        <end position="177"/>
    </location>
</feature>
<keyword evidence="7 14" id="KW-1133">Transmembrane helix</keyword>
<feature type="transmembrane region" description="Helical" evidence="14">
    <location>
        <begin position="130"/>
        <end position="150"/>
    </location>
</feature>
<keyword evidence="6 14" id="KW-0812">Transmembrane</keyword>
<evidence type="ECO:0000256" key="11">
    <source>
        <dbReference type="ARBA" id="ARBA00040810"/>
    </source>
</evidence>
<gene>
    <name evidence="14" type="primary">ctaB</name>
    <name evidence="16" type="ORF">SacmaDRAFT_3283</name>
</gene>
<evidence type="ECO:0000256" key="7">
    <source>
        <dbReference type="ARBA" id="ARBA00022989"/>
    </source>
</evidence>
<dbReference type="NCBIfam" id="NF003349">
    <property type="entry name" value="PRK04375.1-2"/>
    <property type="match status" value="1"/>
</dbReference>
<feature type="transmembrane region" description="Helical" evidence="14">
    <location>
        <begin position="86"/>
        <end position="109"/>
    </location>
</feature>
<feature type="transmembrane region" description="Helical" evidence="14">
    <location>
        <begin position="209"/>
        <end position="233"/>
    </location>
</feature>
<dbReference type="InterPro" id="IPR000537">
    <property type="entry name" value="UbiA_prenyltransferase"/>
</dbReference>
<evidence type="ECO:0000256" key="13">
    <source>
        <dbReference type="ARBA" id="ARBA00047690"/>
    </source>
</evidence>
<proteinExistence type="inferred from homology"/>
<dbReference type="RefSeq" id="WP_009154891.1">
    <property type="nucleotide sequence ID" value="NZ_CM001439.1"/>
</dbReference>
<keyword evidence="8 14" id="KW-0350">Heme biosynthesis</keyword>
<feature type="transmembrane region" description="Helical" evidence="14">
    <location>
        <begin position="254"/>
        <end position="272"/>
    </location>
</feature>